<accession>A0ABD5TBW4</accession>
<dbReference type="InterPro" id="IPR036388">
    <property type="entry name" value="WH-like_DNA-bd_sf"/>
</dbReference>
<comment type="caution">
    <text evidence="3">The sequence shown here is derived from an EMBL/GenBank/DDBJ whole genome shotgun (WGS) entry which is preliminary data.</text>
</comment>
<gene>
    <name evidence="3" type="ORF">ACFQFD_12310</name>
</gene>
<dbReference type="GeneID" id="81209838"/>
<evidence type="ECO:0000256" key="1">
    <source>
        <dbReference type="SAM" id="MobiDB-lite"/>
    </source>
</evidence>
<evidence type="ECO:0000259" key="2">
    <source>
        <dbReference type="Pfam" id="PF24035"/>
    </source>
</evidence>
<evidence type="ECO:0000313" key="3">
    <source>
        <dbReference type="EMBL" id="MFC6786745.1"/>
    </source>
</evidence>
<dbReference type="Pfam" id="PF24035">
    <property type="entry name" value="DUF7344"/>
    <property type="match status" value="1"/>
</dbReference>
<protein>
    <recommendedName>
        <fullName evidence="2">DUF7344 domain-containing protein</fullName>
    </recommendedName>
</protein>
<evidence type="ECO:0000313" key="4">
    <source>
        <dbReference type="Proteomes" id="UP001596443"/>
    </source>
</evidence>
<dbReference type="InterPro" id="IPR055768">
    <property type="entry name" value="DUF7344"/>
</dbReference>
<dbReference type="Pfam" id="PF24336">
    <property type="entry name" value="DUF7504"/>
    <property type="match status" value="1"/>
</dbReference>
<keyword evidence="4" id="KW-1185">Reference proteome</keyword>
<feature type="compositionally biased region" description="Basic and acidic residues" evidence="1">
    <location>
        <begin position="217"/>
        <end position="234"/>
    </location>
</feature>
<dbReference type="AlphaFoldDB" id="A0ABD5TBW4"/>
<dbReference type="Proteomes" id="UP001596443">
    <property type="component" value="Unassembled WGS sequence"/>
</dbReference>
<reference evidence="3 4" key="1">
    <citation type="journal article" date="2019" name="Int. J. Syst. Evol. Microbiol.">
        <title>The Global Catalogue of Microorganisms (GCM) 10K type strain sequencing project: providing services to taxonomists for standard genome sequencing and annotation.</title>
        <authorList>
            <consortium name="The Broad Institute Genomics Platform"/>
            <consortium name="The Broad Institute Genome Sequencing Center for Infectious Disease"/>
            <person name="Wu L."/>
            <person name="Ma J."/>
        </authorList>
    </citation>
    <scope>NUCLEOTIDE SEQUENCE [LARGE SCALE GENOMIC DNA]</scope>
    <source>
        <strain evidence="3 4">SYNS20</strain>
    </source>
</reference>
<organism evidence="3 4">
    <name type="scientific">Halobaculum halobium</name>
    <dbReference type="NCBI Taxonomy" id="3032281"/>
    <lineage>
        <taxon>Archaea</taxon>
        <taxon>Methanobacteriati</taxon>
        <taxon>Methanobacteriota</taxon>
        <taxon>Stenosarchaea group</taxon>
        <taxon>Halobacteria</taxon>
        <taxon>Halobacteriales</taxon>
        <taxon>Haloferacaceae</taxon>
        <taxon>Halobaculum</taxon>
    </lineage>
</organism>
<dbReference type="Gene3D" id="1.10.10.10">
    <property type="entry name" value="Winged helix-like DNA-binding domain superfamily/Winged helix DNA-binding domain"/>
    <property type="match status" value="1"/>
</dbReference>
<proteinExistence type="predicted"/>
<feature type="region of interest" description="Disordered" evidence="1">
    <location>
        <begin position="215"/>
        <end position="237"/>
    </location>
</feature>
<name>A0ABD5TBW4_9EURY</name>
<dbReference type="InterPro" id="IPR055927">
    <property type="entry name" value="DUF7504"/>
</dbReference>
<dbReference type="EMBL" id="JBHSWX010000012">
    <property type="protein sequence ID" value="MFC6786745.1"/>
    <property type="molecule type" value="Genomic_DNA"/>
</dbReference>
<sequence>MTGNNATITESIGDASTVLLVAPSHSCADSTACAELITRHSPPHPDVICVTLNKGPDDRLGGWQEHVGAELPARAAIIDARPVDTRGTGAGAGARAVSSAPSITLESIAADADLLDFAVKIGAQIGAWTDTDHRTQLCVDSLETLVDRYTAQDLVDLVRALNTLCTDLGVFAHHHVDPADCPESLLAMLRPLYDAVLERTSDGWTVSTAESATVEPSFRETVDSRPGRTSREADPPDAVSLPYSFDTVLDLVGNPVRRTLLYELRGRPDDEIPLDELVDVVLNRVSTAPSVTSDSTDRIDLQLVHTHLPKLQEANVIRYDPDTETVTYRSNPALEAHLDCMEMLELG</sequence>
<dbReference type="RefSeq" id="WP_284060952.1">
    <property type="nucleotide sequence ID" value="NZ_CP126158.1"/>
</dbReference>
<feature type="domain" description="DUF7344" evidence="2">
    <location>
        <begin position="250"/>
        <end position="327"/>
    </location>
</feature>